<protein>
    <submittedName>
        <fullName evidence="3">F-box domain-containing protein</fullName>
    </submittedName>
</protein>
<dbReference type="WBParaSite" id="Csp11.Scaffold629.g10882.t1">
    <property type="protein sequence ID" value="Csp11.Scaffold629.g10882.t1"/>
    <property type="gene ID" value="Csp11.Scaffold629.g10882"/>
</dbReference>
<proteinExistence type="predicted"/>
<accession>A0A1I7TQY2</accession>
<feature type="region of interest" description="Disordered" evidence="1">
    <location>
        <begin position="18"/>
        <end position="60"/>
    </location>
</feature>
<reference evidence="3" key="1">
    <citation type="submission" date="2016-11" db="UniProtKB">
        <authorList>
            <consortium name="WormBaseParasite"/>
        </authorList>
    </citation>
    <scope>IDENTIFICATION</scope>
</reference>
<evidence type="ECO:0000313" key="3">
    <source>
        <dbReference type="WBParaSite" id="Csp11.Scaffold629.g10882.t1"/>
    </source>
</evidence>
<dbReference type="STRING" id="1561998.A0A1I7TQY2"/>
<evidence type="ECO:0000313" key="2">
    <source>
        <dbReference type="Proteomes" id="UP000095282"/>
    </source>
</evidence>
<keyword evidence="2" id="KW-1185">Reference proteome</keyword>
<name>A0A1I7TQY2_9PELO</name>
<dbReference type="Proteomes" id="UP000095282">
    <property type="component" value="Unplaced"/>
</dbReference>
<evidence type="ECO:0000256" key="1">
    <source>
        <dbReference type="SAM" id="MobiDB-lite"/>
    </source>
</evidence>
<feature type="compositionally biased region" description="Low complexity" evidence="1">
    <location>
        <begin position="22"/>
        <end position="51"/>
    </location>
</feature>
<dbReference type="AlphaFoldDB" id="A0A1I7TQY2"/>
<organism evidence="2 3">
    <name type="scientific">Caenorhabditis tropicalis</name>
    <dbReference type="NCBI Taxonomy" id="1561998"/>
    <lineage>
        <taxon>Eukaryota</taxon>
        <taxon>Metazoa</taxon>
        <taxon>Ecdysozoa</taxon>
        <taxon>Nematoda</taxon>
        <taxon>Chromadorea</taxon>
        <taxon>Rhabditida</taxon>
        <taxon>Rhabditina</taxon>
        <taxon>Rhabditomorpha</taxon>
        <taxon>Rhabditoidea</taxon>
        <taxon>Rhabditidae</taxon>
        <taxon>Peloderinae</taxon>
        <taxon>Caenorhabditis</taxon>
    </lineage>
</organism>
<sequence>MSGGERKKPAFTIKSLLEKDIPSVSPAAAASDDPPTPAATPQQTQVKAQVASDSKWTSSPYKGFVAGSPSSTYVDVVSTAFEDATNTMNFARHSKFDEMYTPYLGSFRERHNYTSIAPSLCINQPMTLQLFRLPESVYINIINTMDPCEQ</sequence>